<dbReference type="EMBL" id="FUYG01000012">
    <property type="protein sequence ID" value="SKB02426.1"/>
    <property type="molecule type" value="Genomic_DNA"/>
</dbReference>
<dbReference type="Pfam" id="PF14067">
    <property type="entry name" value="LssY_C"/>
    <property type="match status" value="1"/>
</dbReference>
<keyword evidence="1" id="KW-0472">Membrane</keyword>
<gene>
    <name evidence="3" type="ORF">SAMN06295879_3501</name>
</gene>
<dbReference type="InterPro" id="IPR025902">
    <property type="entry name" value="LssY-like-C_dom"/>
</dbReference>
<keyword evidence="1" id="KW-1133">Transmembrane helix</keyword>
<dbReference type="RefSeq" id="WP_078715428.1">
    <property type="nucleotide sequence ID" value="NZ_FUYG01000012.1"/>
</dbReference>
<dbReference type="AlphaFoldDB" id="A0A1T4YKY8"/>
<protein>
    <submittedName>
        <fullName evidence="3">LssY C-terminus</fullName>
    </submittedName>
</protein>
<evidence type="ECO:0000313" key="4">
    <source>
        <dbReference type="Proteomes" id="UP000189735"/>
    </source>
</evidence>
<evidence type="ECO:0000256" key="1">
    <source>
        <dbReference type="SAM" id="Phobius"/>
    </source>
</evidence>
<reference evidence="4" key="1">
    <citation type="submission" date="2017-02" db="EMBL/GenBank/DDBJ databases">
        <authorList>
            <person name="Varghese N."/>
            <person name="Submissions S."/>
        </authorList>
    </citation>
    <scope>NUCLEOTIDE SEQUENCE [LARGE SCALE GENOMIC DNA]</scope>
    <source>
        <strain evidence="4">VKM Ac-2052</strain>
    </source>
</reference>
<feature type="transmembrane region" description="Helical" evidence="1">
    <location>
        <begin position="67"/>
        <end position="93"/>
    </location>
</feature>
<accession>A0A1T4YKY8</accession>
<evidence type="ECO:0000259" key="2">
    <source>
        <dbReference type="Pfam" id="PF14067"/>
    </source>
</evidence>
<feature type="domain" description="LssY-like C-terminal" evidence="2">
    <location>
        <begin position="91"/>
        <end position="281"/>
    </location>
</feature>
<feature type="transmembrane region" description="Helical" evidence="1">
    <location>
        <begin position="34"/>
        <end position="55"/>
    </location>
</feature>
<dbReference type="Proteomes" id="UP000189735">
    <property type="component" value="Unassembled WGS sequence"/>
</dbReference>
<sequence length="291" mass="32457">MSTPLNETPLGQLRADERDAHPDAARQRLGIVRLFDRVFFVFGTVATGWLGYLLVTESFTRGWQNLWFILIFWVVLAYLLLPRIHTLLTVIYVPDYFIGRARTREGLLGDPVNLSLFGSEEQVHAAMEAAGWNRADEVSLTSAWRIVMSTIMRRSYSDAPVSPLYLFGNIQDFTYQQEVAGNPAQRHHVRFWKAPEGWLLPGGIPTQWLAAGTYDRSVGLSLFTLQVTHKIDADTDVERDHIVSTVTGANPAAIVTVIRNFSTGYHAVNGGGDAIATDGDLPQIDLRQLTS</sequence>
<evidence type="ECO:0000313" key="3">
    <source>
        <dbReference type="EMBL" id="SKB02426.1"/>
    </source>
</evidence>
<name>A0A1T4YKY8_9MICO</name>
<keyword evidence="1" id="KW-0812">Transmembrane</keyword>
<organism evidence="3 4">
    <name type="scientific">Agreia bicolorata</name>
    <dbReference type="NCBI Taxonomy" id="110935"/>
    <lineage>
        <taxon>Bacteria</taxon>
        <taxon>Bacillati</taxon>
        <taxon>Actinomycetota</taxon>
        <taxon>Actinomycetes</taxon>
        <taxon>Micrococcales</taxon>
        <taxon>Microbacteriaceae</taxon>
        <taxon>Agreia</taxon>
    </lineage>
</organism>
<proteinExistence type="predicted"/>